<dbReference type="InterPro" id="IPR003807">
    <property type="entry name" value="DUF202"/>
</dbReference>
<comment type="caution">
    <text evidence="7">The sequence shown here is derived from an EMBL/GenBank/DDBJ whole genome shotgun (WGS) entry which is preliminary data.</text>
</comment>
<evidence type="ECO:0000256" key="4">
    <source>
        <dbReference type="ARBA" id="ARBA00023136"/>
    </source>
</evidence>
<feature type="domain" description="DUF202" evidence="6">
    <location>
        <begin position="20"/>
        <end position="84"/>
    </location>
</feature>
<feature type="transmembrane region" description="Helical" evidence="5">
    <location>
        <begin position="104"/>
        <end position="121"/>
    </location>
</feature>
<gene>
    <name evidence="7" type="ORF">D6850_12550</name>
</gene>
<evidence type="ECO:0000313" key="8">
    <source>
        <dbReference type="Proteomes" id="UP000281128"/>
    </source>
</evidence>
<keyword evidence="3 5" id="KW-1133">Transmembrane helix</keyword>
<protein>
    <submittedName>
        <fullName evidence="7">DUF202 domain-containing protein</fullName>
    </submittedName>
</protein>
<evidence type="ECO:0000259" key="6">
    <source>
        <dbReference type="Pfam" id="PF02656"/>
    </source>
</evidence>
<name>A0A3A8B2N4_9RHOB</name>
<organism evidence="7 8">
    <name type="scientific">Roseovarius spongiae</name>
    <dbReference type="NCBI Taxonomy" id="2320272"/>
    <lineage>
        <taxon>Bacteria</taxon>
        <taxon>Pseudomonadati</taxon>
        <taxon>Pseudomonadota</taxon>
        <taxon>Alphaproteobacteria</taxon>
        <taxon>Rhodobacterales</taxon>
        <taxon>Roseobacteraceae</taxon>
        <taxon>Roseovarius</taxon>
    </lineage>
</organism>
<dbReference type="RefSeq" id="WP_121167426.1">
    <property type="nucleotide sequence ID" value="NZ_RAPE01000003.1"/>
</dbReference>
<keyword evidence="4 5" id="KW-0472">Membrane</keyword>
<comment type="subcellular location">
    <subcellularLocation>
        <location evidence="1">Endomembrane system</location>
        <topology evidence="1">Multi-pass membrane protein</topology>
    </subcellularLocation>
</comment>
<dbReference type="AlphaFoldDB" id="A0A3A8B2N4"/>
<dbReference type="OrthoDB" id="582337at2"/>
<reference evidence="7 8" key="1">
    <citation type="submission" date="2018-09" db="EMBL/GenBank/DDBJ databases">
        <title>Roseovarius spongiae sp. nov., isolated from a marine sponge.</title>
        <authorList>
            <person name="Zhuang L."/>
            <person name="Luo L."/>
        </authorList>
    </citation>
    <scope>NUCLEOTIDE SEQUENCE [LARGE SCALE GENOMIC DNA]</scope>
    <source>
        <strain evidence="7 8">HN-E21</strain>
    </source>
</reference>
<evidence type="ECO:0000313" key="7">
    <source>
        <dbReference type="EMBL" id="RKF14005.1"/>
    </source>
</evidence>
<evidence type="ECO:0000256" key="3">
    <source>
        <dbReference type="ARBA" id="ARBA00022989"/>
    </source>
</evidence>
<dbReference type="GO" id="GO:0012505">
    <property type="term" value="C:endomembrane system"/>
    <property type="evidence" value="ECO:0007669"/>
    <property type="project" value="UniProtKB-SubCell"/>
</dbReference>
<evidence type="ECO:0000256" key="1">
    <source>
        <dbReference type="ARBA" id="ARBA00004127"/>
    </source>
</evidence>
<keyword evidence="8" id="KW-1185">Reference proteome</keyword>
<feature type="transmembrane region" description="Helical" evidence="5">
    <location>
        <begin position="32"/>
        <end position="51"/>
    </location>
</feature>
<dbReference type="EMBL" id="RAPE01000003">
    <property type="protein sequence ID" value="RKF14005.1"/>
    <property type="molecule type" value="Genomic_DNA"/>
</dbReference>
<dbReference type="Proteomes" id="UP000281128">
    <property type="component" value="Unassembled WGS sequence"/>
</dbReference>
<accession>A0A3A8B2N4</accession>
<sequence length="122" mass="13345">MSSEKRTEYAEDRTDWAEDRTIMANERTFNSWMGLGLGAVGVAVALKAVFGDFDPTWAAKLAASLFLAIAIAIYWIAQRQAHATHERLSSRAAEPVPARHFRRLSAGLTLATLATGGILWAL</sequence>
<keyword evidence="2 5" id="KW-0812">Transmembrane</keyword>
<dbReference type="Pfam" id="PF02656">
    <property type="entry name" value="DUF202"/>
    <property type="match status" value="1"/>
</dbReference>
<evidence type="ECO:0000256" key="5">
    <source>
        <dbReference type="SAM" id="Phobius"/>
    </source>
</evidence>
<evidence type="ECO:0000256" key="2">
    <source>
        <dbReference type="ARBA" id="ARBA00022692"/>
    </source>
</evidence>
<feature type="transmembrane region" description="Helical" evidence="5">
    <location>
        <begin position="57"/>
        <end position="77"/>
    </location>
</feature>
<proteinExistence type="predicted"/>